<proteinExistence type="predicted"/>
<accession>A0A6P2ME42</accession>
<dbReference type="Proteomes" id="UP000494218">
    <property type="component" value="Unassembled WGS sequence"/>
</dbReference>
<evidence type="ECO:0000313" key="2">
    <source>
        <dbReference type="Proteomes" id="UP000494218"/>
    </source>
</evidence>
<protein>
    <submittedName>
        <fullName evidence="1">Uncharacterized protein</fullName>
    </submittedName>
</protein>
<evidence type="ECO:0000313" key="1">
    <source>
        <dbReference type="EMBL" id="VWB81644.1"/>
    </source>
</evidence>
<reference evidence="1 2" key="1">
    <citation type="submission" date="2019-09" db="EMBL/GenBank/DDBJ databases">
        <authorList>
            <person name="Depoorter E."/>
        </authorList>
    </citation>
    <scope>NUCLEOTIDE SEQUENCE [LARGE SCALE GENOMIC DNA]</scope>
    <source>
        <strain evidence="1">LMG 23254</strain>
    </source>
</reference>
<dbReference type="EMBL" id="CABVPW010000018">
    <property type="protein sequence ID" value="VWB81644.1"/>
    <property type="molecule type" value="Genomic_DNA"/>
</dbReference>
<organism evidence="1 2">
    <name type="scientific">Burkholderia lata (strain ATCC 17760 / DSM 23089 / LMG 22485 / NCIMB 9086 / R18194 / 383)</name>
    <dbReference type="NCBI Taxonomy" id="482957"/>
    <lineage>
        <taxon>Bacteria</taxon>
        <taxon>Pseudomonadati</taxon>
        <taxon>Pseudomonadota</taxon>
        <taxon>Betaproteobacteria</taxon>
        <taxon>Burkholderiales</taxon>
        <taxon>Burkholderiaceae</taxon>
        <taxon>Burkholderia</taxon>
        <taxon>Burkholderia cepacia complex</taxon>
    </lineage>
</organism>
<name>A0A6P2ME42_BURL3</name>
<gene>
    <name evidence="1" type="ORF">BLA23254_03849</name>
</gene>
<sequence>MTTVAIWYQENYPTQPVWVCSDSRISGGQSASWSDAEPLPLLRHSPKIFPLTITCMDHDATEANVVAFRHTIGLAYAGSSLFAVNLYAALTPILANLRGKRGDQVSIRDVAALAKTFLLEFSRAYGARTGGVAQVEIALFGYCKADSTRRVFVLSPATEPCSGGPVPSIKLDEIDFATPEQVFLMGSHKSEMLDLIQMMRRSRPAGTSFRQIAPRDAIRKVIKENLFPDIGGTVQLAQANMHGLMQFMDLERPTESGIATNFKYLGFDLNEFGNVGPCWFALPALM</sequence>
<dbReference type="AlphaFoldDB" id="A0A6P2ME42"/>